<organism evidence="2 3">
    <name type="scientific">Desulfolutivibrio sulfodismutans</name>
    <dbReference type="NCBI Taxonomy" id="63561"/>
    <lineage>
        <taxon>Bacteria</taxon>
        <taxon>Pseudomonadati</taxon>
        <taxon>Thermodesulfobacteriota</taxon>
        <taxon>Desulfovibrionia</taxon>
        <taxon>Desulfovibrionales</taxon>
        <taxon>Desulfovibrionaceae</taxon>
        <taxon>Desulfolutivibrio</taxon>
    </lineage>
</organism>
<evidence type="ECO:0000259" key="1">
    <source>
        <dbReference type="SMART" id="SM00065"/>
    </source>
</evidence>
<gene>
    <name evidence="2" type="ORF">G3N56_05370</name>
</gene>
<dbReference type="Proteomes" id="UP000469724">
    <property type="component" value="Unassembled WGS sequence"/>
</dbReference>
<dbReference type="Pfam" id="PF01590">
    <property type="entry name" value="GAF"/>
    <property type="match status" value="1"/>
</dbReference>
<evidence type="ECO:0000313" key="3">
    <source>
        <dbReference type="Proteomes" id="UP000469724"/>
    </source>
</evidence>
<protein>
    <submittedName>
        <fullName evidence="2">GAF domain-containing protein</fullName>
    </submittedName>
</protein>
<dbReference type="SUPFAM" id="SSF55781">
    <property type="entry name" value="GAF domain-like"/>
    <property type="match status" value="1"/>
</dbReference>
<dbReference type="EMBL" id="JAAGRQ010000015">
    <property type="protein sequence ID" value="NDY56176.1"/>
    <property type="molecule type" value="Genomic_DNA"/>
</dbReference>
<comment type="caution">
    <text evidence="2">The sequence shown here is derived from an EMBL/GenBank/DDBJ whole genome shotgun (WGS) entry which is preliminary data.</text>
</comment>
<dbReference type="RefSeq" id="WP_163301230.1">
    <property type="nucleotide sequence ID" value="NZ_JAAGRQ010000015.1"/>
</dbReference>
<evidence type="ECO:0000313" key="2">
    <source>
        <dbReference type="EMBL" id="NDY56176.1"/>
    </source>
</evidence>
<dbReference type="InterPro" id="IPR003018">
    <property type="entry name" value="GAF"/>
</dbReference>
<proteinExistence type="predicted"/>
<reference evidence="2 3" key="1">
    <citation type="submission" date="2020-02" db="EMBL/GenBank/DDBJ databases">
        <title>Comparative genomics of sulfur disproportionating microorganisms.</title>
        <authorList>
            <person name="Ward L.M."/>
            <person name="Bertran E."/>
            <person name="Johnston D.T."/>
        </authorList>
    </citation>
    <scope>NUCLEOTIDE SEQUENCE [LARGE SCALE GENOMIC DNA]</scope>
    <source>
        <strain evidence="2 3">DSM 3696</strain>
    </source>
</reference>
<sequence>MDRYERFYRGLHEAVSAINSSLDPATVLEKIVEQTAKAMDAKGCTLRLLGKSGKMLRAGATYGLSRNYLRKGPVEVAKSEVDREALFGGGVVCIADACADPRFQYPEAAREEGIHAVAVAPLTVDGKAIGVLRVYAGDVREFDAAEKEFLQSIADLSAIAIENARLHQALKTDYEMLTAYEYRIFED</sequence>
<dbReference type="SMART" id="SM00065">
    <property type="entry name" value="GAF"/>
    <property type="match status" value="1"/>
</dbReference>
<dbReference type="AlphaFoldDB" id="A0A7K3NIZ7"/>
<feature type="domain" description="GAF" evidence="1">
    <location>
        <begin position="23"/>
        <end position="171"/>
    </location>
</feature>
<dbReference type="InterPro" id="IPR029016">
    <property type="entry name" value="GAF-like_dom_sf"/>
</dbReference>
<dbReference type="Gene3D" id="3.30.450.40">
    <property type="match status" value="1"/>
</dbReference>
<keyword evidence="3" id="KW-1185">Reference proteome</keyword>
<accession>A0A7K3NIZ7</accession>
<name>A0A7K3NIZ7_9BACT</name>